<dbReference type="EMBL" id="VOSK01000104">
    <property type="protein sequence ID" value="MPR27722.1"/>
    <property type="molecule type" value="Genomic_DNA"/>
</dbReference>
<dbReference type="RefSeq" id="WP_152714038.1">
    <property type="nucleotide sequence ID" value="NZ_VOSJ01000141.1"/>
</dbReference>
<comment type="caution">
    <text evidence="2">The sequence shown here is derived from an EMBL/GenBank/DDBJ whole genome shotgun (WGS) entry which is preliminary data.</text>
</comment>
<dbReference type="Proteomes" id="UP000403266">
    <property type="component" value="Unassembled WGS sequence"/>
</dbReference>
<dbReference type="OrthoDB" id="8020693at2"/>
<feature type="region of interest" description="Disordered" evidence="1">
    <location>
        <begin position="78"/>
        <end position="98"/>
    </location>
</feature>
<gene>
    <name evidence="2" type="ORF">FS320_21755</name>
</gene>
<organism evidence="2 3">
    <name type="scientific">Microvirga tunisiensis</name>
    <dbReference type="NCBI Taxonomy" id="2108360"/>
    <lineage>
        <taxon>Bacteria</taxon>
        <taxon>Pseudomonadati</taxon>
        <taxon>Pseudomonadota</taxon>
        <taxon>Alphaproteobacteria</taxon>
        <taxon>Hyphomicrobiales</taxon>
        <taxon>Methylobacteriaceae</taxon>
        <taxon>Microvirga</taxon>
    </lineage>
</organism>
<name>A0A5N7MKY8_9HYPH</name>
<keyword evidence="3" id="KW-1185">Reference proteome</keyword>
<evidence type="ECO:0000313" key="2">
    <source>
        <dbReference type="EMBL" id="MPR27722.1"/>
    </source>
</evidence>
<reference evidence="2 3" key="1">
    <citation type="journal article" date="2019" name="Syst. Appl. Microbiol.">
        <title>Microvirga tunisiensis sp. nov., a root nodule symbiotic bacterium isolated from Lupinus micranthus and L. luteus grown in Northern Tunisia.</title>
        <authorList>
            <person name="Msaddak A."/>
            <person name="Rejili M."/>
            <person name="Duran D."/>
            <person name="Mars M."/>
            <person name="Palacios J.M."/>
            <person name="Ruiz-Argueso T."/>
            <person name="Rey L."/>
            <person name="Imperial J."/>
        </authorList>
    </citation>
    <scope>NUCLEOTIDE SEQUENCE [LARGE SCALE GENOMIC DNA]</scope>
    <source>
        <strain evidence="2 3">Lmie10</strain>
    </source>
</reference>
<proteinExistence type="predicted"/>
<evidence type="ECO:0000256" key="1">
    <source>
        <dbReference type="SAM" id="MobiDB-lite"/>
    </source>
</evidence>
<protein>
    <submittedName>
        <fullName evidence="2">Uncharacterized protein</fullName>
    </submittedName>
</protein>
<sequence length="98" mass="11091">MSQDRSQNPDDPFDGLRLPVSAWKALEDARITSLTQLMALAPLIDEIRSIDPETAQVIKDRLDRFTARRTVRVRLIFPKPPHRTTGRGQSHGSRRSSA</sequence>
<accession>A0A5N7MKY8</accession>
<evidence type="ECO:0000313" key="3">
    <source>
        <dbReference type="Proteomes" id="UP000403266"/>
    </source>
</evidence>
<dbReference type="AlphaFoldDB" id="A0A5N7MKY8"/>